<feature type="domain" description="C3H1-type" evidence="21">
    <location>
        <begin position="117"/>
        <end position="142"/>
    </location>
</feature>
<organism evidence="22 23">
    <name type="scientific">Hermetia illucens</name>
    <name type="common">Black soldier fly</name>
    <dbReference type="NCBI Taxonomy" id="343691"/>
    <lineage>
        <taxon>Eukaryota</taxon>
        <taxon>Metazoa</taxon>
        <taxon>Ecdysozoa</taxon>
        <taxon>Arthropoda</taxon>
        <taxon>Hexapoda</taxon>
        <taxon>Insecta</taxon>
        <taxon>Pterygota</taxon>
        <taxon>Neoptera</taxon>
        <taxon>Endopterygota</taxon>
        <taxon>Diptera</taxon>
        <taxon>Brachycera</taxon>
        <taxon>Stratiomyomorpha</taxon>
        <taxon>Stratiomyidae</taxon>
        <taxon>Hermetiinae</taxon>
        <taxon>Hermetia</taxon>
    </lineage>
</organism>
<keyword evidence="4" id="KW-0507">mRNA processing</keyword>
<feature type="region of interest" description="Disordered" evidence="20">
    <location>
        <begin position="191"/>
        <end position="211"/>
    </location>
</feature>
<evidence type="ECO:0000256" key="6">
    <source>
        <dbReference type="ARBA" id="ARBA00022723"/>
    </source>
</evidence>
<dbReference type="FunCoup" id="A0A7R8YVL8">
    <property type="interactions" value="1230"/>
</dbReference>
<keyword evidence="7" id="KW-0677">Repeat</keyword>
<dbReference type="GO" id="GO:0008270">
    <property type="term" value="F:zinc ion binding"/>
    <property type="evidence" value="ECO:0007669"/>
    <property type="project" value="UniProtKB-KW"/>
</dbReference>
<reference evidence="22 23" key="1">
    <citation type="submission" date="2020-11" db="EMBL/GenBank/DDBJ databases">
        <authorList>
            <person name="Wallbank WR R."/>
            <person name="Pardo Diaz C."/>
            <person name="Kozak K."/>
            <person name="Martin S."/>
            <person name="Jiggins C."/>
            <person name="Moest M."/>
            <person name="Warren A I."/>
            <person name="Generalovic N T."/>
            <person name="Byers J.R.P. K."/>
            <person name="Montejo-Kovacevich G."/>
            <person name="Yen C E."/>
        </authorList>
    </citation>
    <scope>NUCLEOTIDE SEQUENCE [LARGE SCALE GENOMIC DNA]</scope>
</reference>
<comment type="catalytic activity">
    <reaction evidence="14">
        <text>5,6-dihydrouridine(47) in tRNA + NAD(+) = uridine(47) in tRNA + NADH + H(+)</text>
        <dbReference type="Rhea" id="RHEA:53364"/>
        <dbReference type="Rhea" id="RHEA-COMP:13539"/>
        <dbReference type="Rhea" id="RHEA-COMP:13540"/>
        <dbReference type="ChEBI" id="CHEBI:15378"/>
        <dbReference type="ChEBI" id="CHEBI:57540"/>
        <dbReference type="ChEBI" id="CHEBI:57945"/>
        <dbReference type="ChEBI" id="CHEBI:65315"/>
        <dbReference type="ChEBI" id="CHEBI:74443"/>
        <dbReference type="EC" id="1.3.1.89"/>
    </reaction>
    <physiologicalReaction direction="right-to-left" evidence="14">
        <dbReference type="Rhea" id="RHEA:53366"/>
    </physiologicalReaction>
</comment>
<accession>A0A7R8YVL8</accession>
<comment type="similarity">
    <text evidence="19">Belongs to the dus family. Dus3 subfamily.</text>
</comment>
<dbReference type="FunFam" id="3.20.20.70:FF:000067">
    <property type="entry name" value="tRNA-dihydrouridine(47) synthase [NAD(P)(+)]"/>
    <property type="match status" value="1"/>
</dbReference>
<comment type="function">
    <text evidence="13">Catalyzes the synthesis of dihydrouridine, a modified base, in various RNAs, such as tRNAs, mRNAs and some long non-coding RNAs (lncRNAs). Mainly modifies the uridine in position 47 (U47) in the D-loop of most cytoplasmic tRNAs. Also able to mediate the formation of dihydrouridine in some mRNAs, thereby regulating their translation.</text>
</comment>
<evidence type="ECO:0000256" key="2">
    <source>
        <dbReference type="ARBA" id="ARBA00022630"/>
    </source>
</evidence>
<feature type="region of interest" description="Disordered" evidence="20">
    <location>
        <begin position="19"/>
        <end position="69"/>
    </location>
</feature>
<keyword evidence="2 19" id="KW-0285">Flavoprotein</keyword>
<evidence type="ECO:0000256" key="16">
    <source>
        <dbReference type="ARBA" id="ARBA00049447"/>
    </source>
</evidence>
<feature type="zinc finger region" description="C3H1-type" evidence="18">
    <location>
        <begin position="117"/>
        <end position="142"/>
    </location>
</feature>
<evidence type="ECO:0000256" key="7">
    <source>
        <dbReference type="ARBA" id="ARBA00022737"/>
    </source>
</evidence>
<dbReference type="InterPro" id="IPR013785">
    <property type="entry name" value="Aldolase_TIM"/>
</dbReference>
<dbReference type="AlphaFoldDB" id="A0A7R8YVL8"/>
<evidence type="ECO:0000259" key="21">
    <source>
        <dbReference type="PROSITE" id="PS50103"/>
    </source>
</evidence>
<comment type="catalytic activity">
    <reaction evidence="17">
        <text>5,6-dihydrouridine(47) in tRNA + NADP(+) = uridine(47) in tRNA + NADPH + H(+)</text>
        <dbReference type="Rhea" id="RHEA:53360"/>
        <dbReference type="Rhea" id="RHEA-COMP:13539"/>
        <dbReference type="Rhea" id="RHEA-COMP:13540"/>
        <dbReference type="ChEBI" id="CHEBI:15378"/>
        <dbReference type="ChEBI" id="CHEBI:57783"/>
        <dbReference type="ChEBI" id="CHEBI:58349"/>
        <dbReference type="ChEBI" id="CHEBI:65315"/>
        <dbReference type="ChEBI" id="CHEBI:74443"/>
        <dbReference type="EC" id="1.3.1.89"/>
    </reaction>
    <physiologicalReaction direction="right-to-left" evidence="17">
        <dbReference type="Rhea" id="RHEA:53362"/>
    </physiologicalReaction>
</comment>
<dbReference type="InterPro" id="IPR035587">
    <property type="entry name" value="DUS-like_FMN-bd"/>
</dbReference>
<protein>
    <recommendedName>
        <fullName evidence="19">tRNA-dihydrouridine(47) synthase [NAD(P)(+)]</fullName>
        <ecNumber evidence="19">1.3.1.-</ecNumber>
    </recommendedName>
    <alternativeName>
        <fullName evidence="19">tRNA-dihydrouridine synthase 3</fullName>
    </alternativeName>
</protein>
<evidence type="ECO:0000256" key="13">
    <source>
        <dbReference type="ARBA" id="ARBA00045365"/>
    </source>
</evidence>
<sequence length="582" mass="66278">MDPSICYIKPEYLVADWKCDKSDDGVPDQKESVLKRPHAEDENESATKKEKTGKGKKERRRGQNKDRPVYREDRTLNLCQSLFDGPNNDKKCSYTNCKFVHSVEEYMSAKPKDIGDTCYIYSTKGFCQRGLTCRFASSHVDDKLNNLKQDFYDANAKETTFNGIQTDVQIALRKREYDFSKTLEIVKAVEKSRSEKTKENSSENGTTDISPQLTGCVVDDSDQKSPKVDFRNKLILSPLTTVGNLPFRRICKEFGADITCGEMACAVPLVKGLNQEWALTKRHESEDIFGVQLCGNSAQLLAQVSQILKETCKVDYVDLNIGCPIELIYQQGAGSALMRRQNLLENIVRSCSQVLDDIPFTVKTRTGVYADKSVAHELVPKMEEWGASAVTVHGRSREQRYTKNSNWEYIEKCAAGVKHIPIIGNGDIFTFEDYNEKKAVAPHVSSVMIGRGALIKPWIFKEIKEQKYWDPTSAERFEMLRKYVNYGLEHWGSDTKGVETTRRFLLEWQSFLYRYVPVNLLECPPQKINQRPQLYHGRDDLETLMSSNNCADWIKLSEMLLGPVPDGFNFLPKHKANSYVSG</sequence>
<evidence type="ECO:0000256" key="15">
    <source>
        <dbReference type="ARBA" id="ARBA00048342"/>
    </source>
</evidence>
<dbReference type="PROSITE" id="PS01136">
    <property type="entry name" value="UPF0034"/>
    <property type="match status" value="1"/>
</dbReference>
<evidence type="ECO:0000256" key="14">
    <source>
        <dbReference type="ARBA" id="ARBA00048266"/>
    </source>
</evidence>
<gene>
    <name evidence="22" type="ORF">HERILL_LOCUS9236</name>
</gene>
<dbReference type="Proteomes" id="UP000594454">
    <property type="component" value="Chromosome 3"/>
</dbReference>
<keyword evidence="23" id="KW-1185">Reference proteome</keyword>
<dbReference type="PANTHER" id="PTHR45846:SF1">
    <property type="entry name" value="TRNA-DIHYDROURIDINE(47) SYNTHASE [NAD(P)(+)]-LIKE"/>
    <property type="match status" value="1"/>
</dbReference>
<keyword evidence="3 19" id="KW-0288">FMN</keyword>
<keyword evidence="6 18" id="KW-0479">Metal-binding</keyword>
<dbReference type="PANTHER" id="PTHR45846">
    <property type="entry name" value="TRNA-DIHYDROURIDINE(47) SYNTHASE [NAD(P)(+)]-LIKE"/>
    <property type="match status" value="1"/>
</dbReference>
<dbReference type="Gene3D" id="3.20.20.70">
    <property type="entry name" value="Aldolase class I"/>
    <property type="match status" value="1"/>
</dbReference>
<dbReference type="OrthoDB" id="259935at2759"/>
<feature type="compositionally biased region" description="Basic and acidic residues" evidence="20">
    <location>
        <begin position="191"/>
        <end position="201"/>
    </location>
</feature>
<dbReference type="GO" id="GO:0003723">
    <property type="term" value="F:RNA binding"/>
    <property type="evidence" value="ECO:0007669"/>
    <property type="project" value="TreeGrafter"/>
</dbReference>
<evidence type="ECO:0000256" key="10">
    <source>
        <dbReference type="ARBA" id="ARBA00022857"/>
    </source>
</evidence>
<comment type="cofactor">
    <cofactor evidence="1 19">
        <name>FMN</name>
        <dbReference type="ChEBI" id="CHEBI:58210"/>
    </cofactor>
</comment>
<dbReference type="GO" id="GO:0006397">
    <property type="term" value="P:mRNA processing"/>
    <property type="evidence" value="ECO:0007669"/>
    <property type="project" value="UniProtKB-KW"/>
</dbReference>
<comment type="catalytic activity">
    <reaction evidence="16">
        <text>a 5,6-dihydrouridine in mRNA + NADP(+) = a uridine in mRNA + NADPH + H(+)</text>
        <dbReference type="Rhea" id="RHEA:69855"/>
        <dbReference type="Rhea" id="RHEA-COMP:14658"/>
        <dbReference type="Rhea" id="RHEA-COMP:17789"/>
        <dbReference type="ChEBI" id="CHEBI:15378"/>
        <dbReference type="ChEBI" id="CHEBI:57783"/>
        <dbReference type="ChEBI" id="CHEBI:58349"/>
        <dbReference type="ChEBI" id="CHEBI:65315"/>
        <dbReference type="ChEBI" id="CHEBI:74443"/>
    </reaction>
    <physiologicalReaction direction="right-to-left" evidence="16">
        <dbReference type="Rhea" id="RHEA:69857"/>
    </physiologicalReaction>
</comment>
<feature type="compositionally biased region" description="Polar residues" evidence="20">
    <location>
        <begin position="202"/>
        <end position="211"/>
    </location>
</feature>
<evidence type="ECO:0000256" key="1">
    <source>
        <dbReference type="ARBA" id="ARBA00001917"/>
    </source>
</evidence>
<comment type="catalytic activity">
    <reaction evidence="15">
        <text>a 5,6-dihydrouridine in mRNA + NAD(+) = a uridine in mRNA + NADH + H(+)</text>
        <dbReference type="Rhea" id="RHEA:69851"/>
        <dbReference type="Rhea" id="RHEA-COMP:14658"/>
        <dbReference type="Rhea" id="RHEA-COMP:17789"/>
        <dbReference type="ChEBI" id="CHEBI:15378"/>
        <dbReference type="ChEBI" id="CHEBI:57540"/>
        <dbReference type="ChEBI" id="CHEBI:57945"/>
        <dbReference type="ChEBI" id="CHEBI:65315"/>
        <dbReference type="ChEBI" id="CHEBI:74443"/>
    </reaction>
    <physiologicalReaction direction="right-to-left" evidence="15">
        <dbReference type="Rhea" id="RHEA:69853"/>
    </physiologicalReaction>
</comment>
<keyword evidence="5 19" id="KW-0819">tRNA processing</keyword>
<evidence type="ECO:0000256" key="9">
    <source>
        <dbReference type="ARBA" id="ARBA00022833"/>
    </source>
</evidence>
<dbReference type="InterPro" id="IPR018517">
    <property type="entry name" value="tRNA_hU_synthase_CS"/>
</dbReference>
<evidence type="ECO:0000256" key="19">
    <source>
        <dbReference type="RuleBase" id="RU291113"/>
    </source>
</evidence>
<evidence type="ECO:0000313" key="23">
    <source>
        <dbReference type="Proteomes" id="UP000594454"/>
    </source>
</evidence>
<evidence type="ECO:0000256" key="12">
    <source>
        <dbReference type="ARBA" id="ARBA00023027"/>
    </source>
</evidence>
<dbReference type="GO" id="GO:0050660">
    <property type="term" value="F:flavin adenine dinucleotide binding"/>
    <property type="evidence" value="ECO:0007669"/>
    <property type="project" value="UniProtKB-UniRule"/>
</dbReference>
<evidence type="ECO:0000256" key="20">
    <source>
        <dbReference type="SAM" id="MobiDB-lite"/>
    </source>
</evidence>
<evidence type="ECO:0000256" key="11">
    <source>
        <dbReference type="ARBA" id="ARBA00023002"/>
    </source>
</evidence>
<evidence type="ECO:0000313" key="22">
    <source>
        <dbReference type="EMBL" id="CAD7086464.1"/>
    </source>
</evidence>
<keyword evidence="12" id="KW-0520">NAD</keyword>
<dbReference type="CDD" id="cd02801">
    <property type="entry name" value="DUS_like_FMN"/>
    <property type="match status" value="1"/>
</dbReference>
<keyword evidence="10" id="KW-0521">NADP</keyword>
<evidence type="ECO:0000256" key="5">
    <source>
        <dbReference type="ARBA" id="ARBA00022694"/>
    </source>
</evidence>
<dbReference type="OMA" id="WSYIAEC"/>
<evidence type="ECO:0000256" key="18">
    <source>
        <dbReference type="PROSITE-ProRule" id="PRU00723"/>
    </source>
</evidence>
<dbReference type="EMBL" id="LR899011">
    <property type="protein sequence ID" value="CAD7086464.1"/>
    <property type="molecule type" value="Genomic_DNA"/>
</dbReference>
<evidence type="ECO:0000256" key="4">
    <source>
        <dbReference type="ARBA" id="ARBA00022664"/>
    </source>
</evidence>
<dbReference type="EC" id="1.3.1.-" evidence="19"/>
<keyword evidence="9 18" id="KW-0862">Zinc</keyword>
<dbReference type="GO" id="GO:0102265">
    <property type="term" value="F:tRNA-dihydrouridine47 synthase activity"/>
    <property type="evidence" value="ECO:0007669"/>
    <property type="project" value="UniProtKB-EC"/>
</dbReference>
<evidence type="ECO:0000256" key="3">
    <source>
        <dbReference type="ARBA" id="ARBA00022643"/>
    </source>
</evidence>
<dbReference type="Pfam" id="PF01207">
    <property type="entry name" value="Dus"/>
    <property type="match status" value="1"/>
</dbReference>
<dbReference type="InterPro" id="IPR000571">
    <property type="entry name" value="Znf_CCCH"/>
</dbReference>
<keyword evidence="8 18" id="KW-0863">Zinc-finger</keyword>
<name>A0A7R8YVL8_HERIL</name>
<dbReference type="PROSITE" id="PS50103">
    <property type="entry name" value="ZF_C3H1"/>
    <property type="match status" value="1"/>
</dbReference>
<dbReference type="InParanoid" id="A0A7R8YVL8"/>
<evidence type="ECO:0000256" key="8">
    <source>
        <dbReference type="ARBA" id="ARBA00022771"/>
    </source>
</evidence>
<keyword evidence="11 19" id="KW-0560">Oxidoreductase</keyword>
<evidence type="ECO:0000256" key="17">
    <source>
        <dbReference type="ARBA" id="ARBA00049513"/>
    </source>
</evidence>
<proteinExistence type="inferred from homology"/>
<dbReference type="SUPFAM" id="SSF51395">
    <property type="entry name" value="FMN-linked oxidoreductases"/>
    <property type="match status" value="1"/>
</dbReference>